<dbReference type="OrthoDB" id="581551at2"/>
<dbReference type="Proteomes" id="UP000198734">
    <property type="component" value="Unassembled WGS sequence"/>
</dbReference>
<protein>
    <submittedName>
        <fullName evidence="1">Uncharacterized protein</fullName>
    </submittedName>
</protein>
<proteinExistence type="predicted"/>
<dbReference type="EMBL" id="FOXU01000002">
    <property type="protein sequence ID" value="SFQ37362.1"/>
    <property type="molecule type" value="Genomic_DNA"/>
</dbReference>
<evidence type="ECO:0000313" key="1">
    <source>
        <dbReference type="EMBL" id="SFQ37362.1"/>
    </source>
</evidence>
<name>A0A1I5XZC9_9BACI</name>
<organism evidence="1 2">
    <name type="scientific">Psychrobacillus psychrotolerans</name>
    <dbReference type="NCBI Taxonomy" id="126156"/>
    <lineage>
        <taxon>Bacteria</taxon>
        <taxon>Bacillati</taxon>
        <taxon>Bacillota</taxon>
        <taxon>Bacilli</taxon>
        <taxon>Bacillales</taxon>
        <taxon>Bacillaceae</taxon>
        <taxon>Psychrobacillus</taxon>
    </lineage>
</organism>
<dbReference type="RefSeq" id="WP_093536332.1">
    <property type="nucleotide sequence ID" value="NZ_FOXU01000002.1"/>
</dbReference>
<reference evidence="2" key="1">
    <citation type="submission" date="2016-10" db="EMBL/GenBank/DDBJ databases">
        <authorList>
            <person name="Varghese N."/>
            <person name="Submissions S."/>
        </authorList>
    </citation>
    <scope>NUCLEOTIDE SEQUENCE [LARGE SCALE GENOMIC DNA]</scope>
    <source>
        <strain evidence="2">DSM 11706</strain>
    </source>
</reference>
<dbReference type="STRING" id="126156.SAMN05421670_1811"/>
<gene>
    <name evidence="1" type="ORF">SAMN05421670_1811</name>
</gene>
<sequence length="264" mass="30283">MTTYRVITNKSLPIGDGKPDIEIQDVIDAVSETNNYLLTLSELFIELDFDLFEVLGQRNLSGLIGEIFSVFLAKKSNFLLNNPHPDGRPDIIFCRNDVELDYFTKGCFIDVGDRKFPLKSALAPYLYGGIEVKCTIGDPIKEYRKTIREEYNNVKENFELYMPRVKYLKDLNWWAHHTHSSNLLGLYYDYYSKSNNLPQILAVFNSELVQTDWNKVSTGSSLGKKTSNTSLNKTGKQKMKTSCLCVIEDEIYIEKLQSIKVTIQ</sequence>
<evidence type="ECO:0000313" key="2">
    <source>
        <dbReference type="Proteomes" id="UP000198734"/>
    </source>
</evidence>
<accession>A0A1I5XZC9</accession>
<keyword evidence="2" id="KW-1185">Reference proteome</keyword>
<dbReference type="AlphaFoldDB" id="A0A1I5XZC9"/>